<keyword evidence="2" id="KW-1185">Reference proteome</keyword>
<accession>A0ACC1JGJ4</accession>
<name>A0ACC1JGJ4_9FUNG</name>
<keyword evidence="1" id="KW-0436">Ligase</keyword>
<dbReference type="EMBL" id="JANBPW010000179">
    <property type="protein sequence ID" value="KAJ1950559.1"/>
    <property type="molecule type" value="Genomic_DNA"/>
</dbReference>
<feature type="non-terminal residue" evidence="1">
    <location>
        <position position="86"/>
    </location>
</feature>
<gene>
    <name evidence="1" type="primary">GLN4_1</name>
    <name evidence="1" type="ORF">FBU59_000621</name>
</gene>
<dbReference type="EC" id="6.1.1.18" evidence="1"/>
<reference evidence="1" key="1">
    <citation type="submission" date="2022-07" db="EMBL/GenBank/DDBJ databases">
        <title>Phylogenomic reconstructions and comparative analyses of Kickxellomycotina fungi.</title>
        <authorList>
            <person name="Reynolds N.K."/>
            <person name="Stajich J.E."/>
            <person name="Barry K."/>
            <person name="Grigoriev I.V."/>
            <person name="Crous P."/>
            <person name="Smith M.E."/>
        </authorList>
    </citation>
    <scope>NUCLEOTIDE SEQUENCE</scope>
    <source>
        <strain evidence="1">NRRL 5244</strain>
    </source>
</reference>
<proteinExistence type="predicted"/>
<dbReference type="Proteomes" id="UP001150603">
    <property type="component" value="Unassembled WGS sequence"/>
</dbReference>
<evidence type="ECO:0000313" key="2">
    <source>
        <dbReference type="Proteomes" id="UP001150603"/>
    </source>
</evidence>
<sequence length="86" mass="8911">MASVDDLTTKFASLGLTGDKAKEAAGNKKLAPTLSTIVDATGLASFEKSMGMLLYSLGTTATKEKTPHVEYIAMAIASGRLASSEQ</sequence>
<comment type="caution">
    <text evidence="1">The sequence shown here is derived from an EMBL/GenBank/DDBJ whole genome shotgun (WGS) entry which is preliminary data.</text>
</comment>
<organism evidence="1 2">
    <name type="scientific">Linderina macrospora</name>
    <dbReference type="NCBI Taxonomy" id="4868"/>
    <lineage>
        <taxon>Eukaryota</taxon>
        <taxon>Fungi</taxon>
        <taxon>Fungi incertae sedis</taxon>
        <taxon>Zoopagomycota</taxon>
        <taxon>Kickxellomycotina</taxon>
        <taxon>Kickxellomycetes</taxon>
        <taxon>Kickxellales</taxon>
        <taxon>Kickxellaceae</taxon>
        <taxon>Linderina</taxon>
    </lineage>
</organism>
<evidence type="ECO:0000313" key="1">
    <source>
        <dbReference type="EMBL" id="KAJ1950559.1"/>
    </source>
</evidence>
<protein>
    <submittedName>
        <fullName evidence="1">Glutaminyl-tRNA synthetase</fullName>
        <ecNumber evidence="1">6.1.1.18</ecNumber>
    </submittedName>
</protein>